<organism evidence="2">
    <name type="scientific">Enterococcus faecalis</name>
    <name type="common">Streptococcus faecalis</name>
    <dbReference type="NCBI Taxonomy" id="1351"/>
    <lineage>
        <taxon>Bacteria</taxon>
        <taxon>Bacillati</taxon>
        <taxon>Bacillota</taxon>
        <taxon>Bacilli</taxon>
        <taxon>Lactobacillales</taxon>
        <taxon>Enterococcaceae</taxon>
        <taxon>Enterococcus</taxon>
    </lineage>
</organism>
<evidence type="ECO:0000256" key="1">
    <source>
        <dbReference type="SAM" id="Phobius"/>
    </source>
</evidence>
<keyword evidence="1" id="KW-1133">Transmembrane helix</keyword>
<evidence type="ECO:0000313" key="2">
    <source>
        <dbReference type="EMBL" id="QQV79519.1"/>
    </source>
</evidence>
<feature type="transmembrane region" description="Helical" evidence="1">
    <location>
        <begin position="33"/>
        <end position="52"/>
    </location>
</feature>
<gene>
    <name evidence="2" type="ORF">JG559_08440</name>
</gene>
<keyword evidence="1" id="KW-0812">Transmembrane</keyword>
<sequence>MYGNYGARFFGAKYFICTECIQRESMDKIGSRFFWLLANSFFIWTAVVDLFWGRKRLADTSAAVVLLRDSSPNSEAH</sequence>
<protein>
    <submittedName>
        <fullName evidence="2">Uncharacterized protein</fullName>
    </submittedName>
</protein>
<name>A0A974NYN4_ENTFL</name>
<proteinExistence type="predicted"/>
<dbReference type="AlphaFoldDB" id="A0A974NYN4"/>
<keyword evidence="1" id="KW-0472">Membrane</keyword>
<reference evidence="2" key="1">
    <citation type="submission" date="2021-01" db="EMBL/GenBank/DDBJ databases">
        <title>Enterococcus.</title>
        <authorList>
            <person name="Du X."/>
            <person name="Wang N."/>
        </authorList>
    </citation>
    <scope>NUCLEOTIDE SEQUENCE [LARGE SCALE GENOMIC DNA]</scope>
    <source>
        <strain evidence="2">T90-2</strain>
    </source>
</reference>
<dbReference type="EMBL" id="CP068242">
    <property type="protein sequence ID" value="QQV79519.1"/>
    <property type="molecule type" value="Genomic_DNA"/>
</dbReference>
<accession>A0A974NYN4</accession>